<feature type="transmembrane region" description="Helical" evidence="1">
    <location>
        <begin position="164"/>
        <end position="183"/>
    </location>
</feature>
<dbReference type="Gene3D" id="1.10.3730.20">
    <property type="match status" value="2"/>
</dbReference>
<sequence length="367" mass="39502">MRAKANRARKTDARIRELDLRAADVTHGIAAPLAFAHRWAPTKRTGQPRYGASYAASCHNRAALTPGNAHVIKGVLLGFACYAAYACSDAFVKLLEGSLPAYEAVFFGAVLALAALPFLKKSGDRWREVVVSKRPGLWLLRALAGAIGNVSAVMAFTALPMAEAFALIFLLPIFVTILSVIFLKEHVGWRRWSAVIVGFLGVLVVLRPGFRQLGPGHAAAIVCGIAGALSIIALRMAGPHEKRITLYGAGVIGPMIAGAVLMLPAFVWPDAHQWFLLLGYGLLAAAGAVLLMLATQNAPANRIAPTQYSQMLWAIVFGYFLFNDTLDWPMLIGIALILGAGLFTFVREEKKTNWWRRTKVVGGAGSA</sequence>
<dbReference type="PANTHER" id="PTHR22911">
    <property type="entry name" value="ACYL-MALONYL CONDENSING ENZYME-RELATED"/>
    <property type="match status" value="1"/>
</dbReference>
<feature type="transmembrane region" description="Helical" evidence="1">
    <location>
        <begin position="328"/>
        <end position="346"/>
    </location>
</feature>
<accession>A0A4R3YYU1</accession>
<dbReference type="Proteomes" id="UP000295645">
    <property type="component" value="Unassembled WGS sequence"/>
</dbReference>
<feature type="transmembrane region" description="Helical" evidence="1">
    <location>
        <begin position="75"/>
        <end position="95"/>
    </location>
</feature>
<dbReference type="FunFam" id="1.10.3730.20:FF:000025">
    <property type="entry name" value="EamA/RhaT family transporter"/>
    <property type="match status" value="1"/>
</dbReference>
<name>A0A4R3YYU1_9GAMM</name>
<dbReference type="Pfam" id="PF00892">
    <property type="entry name" value="EamA"/>
    <property type="match status" value="2"/>
</dbReference>
<gene>
    <name evidence="3" type="ORF">EC912_10142</name>
</gene>
<feature type="transmembrane region" description="Helical" evidence="1">
    <location>
        <begin position="192"/>
        <end position="210"/>
    </location>
</feature>
<dbReference type="EMBL" id="SMCS01000001">
    <property type="protein sequence ID" value="TCV97048.1"/>
    <property type="molecule type" value="Genomic_DNA"/>
</dbReference>
<feature type="transmembrane region" description="Helical" evidence="1">
    <location>
        <begin position="274"/>
        <end position="294"/>
    </location>
</feature>
<evidence type="ECO:0000259" key="2">
    <source>
        <dbReference type="Pfam" id="PF00892"/>
    </source>
</evidence>
<feature type="domain" description="EamA" evidence="2">
    <location>
        <begin position="73"/>
        <end position="206"/>
    </location>
</feature>
<keyword evidence="1" id="KW-0812">Transmembrane</keyword>
<evidence type="ECO:0000256" key="1">
    <source>
        <dbReference type="SAM" id="Phobius"/>
    </source>
</evidence>
<feature type="transmembrane region" description="Helical" evidence="1">
    <location>
        <begin position="139"/>
        <end position="158"/>
    </location>
</feature>
<keyword evidence="1" id="KW-1133">Transmembrane helix</keyword>
<dbReference type="InterPro" id="IPR037185">
    <property type="entry name" value="EmrE-like"/>
</dbReference>
<feature type="domain" description="EamA" evidence="2">
    <location>
        <begin position="219"/>
        <end position="344"/>
    </location>
</feature>
<dbReference type="GO" id="GO:0016020">
    <property type="term" value="C:membrane"/>
    <property type="evidence" value="ECO:0007669"/>
    <property type="project" value="InterPro"/>
</dbReference>
<keyword evidence="1" id="KW-0472">Membrane</keyword>
<evidence type="ECO:0000313" key="4">
    <source>
        <dbReference type="Proteomes" id="UP000295645"/>
    </source>
</evidence>
<keyword evidence="4" id="KW-1185">Reference proteome</keyword>
<dbReference type="AlphaFoldDB" id="A0A4R3YYU1"/>
<feature type="transmembrane region" description="Helical" evidence="1">
    <location>
        <begin position="216"/>
        <end position="234"/>
    </location>
</feature>
<feature type="transmembrane region" description="Helical" evidence="1">
    <location>
        <begin position="246"/>
        <end position="268"/>
    </location>
</feature>
<dbReference type="SUPFAM" id="SSF103481">
    <property type="entry name" value="Multidrug resistance efflux transporter EmrE"/>
    <property type="match status" value="2"/>
</dbReference>
<feature type="transmembrane region" description="Helical" evidence="1">
    <location>
        <begin position="306"/>
        <end position="322"/>
    </location>
</feature>
<comment type="caution">
    <text evidence="3">The sequence shown here is derived from an EMBL/GenBank/DDBJ whole genome shotgun (WGS) entry which is preliminary data.</text>
</comment>
<dbReference type="PANTHER" id="PTHR22911:SF135">
    <property type="entry name" value="BLR4310 PROTEIN"/>
    <property type="match status" value="1"/>
</dbReference>
<proteinExistence type="predicted"/>
<reference evidence="3 4" key="1">
    <citation type="submission" date="2019-03" db="EMBL/GenBank/DDBJ databases">
        <title>Above-ground endophytic microbial communities from plants in different locations in the United States.</title>
        <authorList>
            <person name="Frank C."/>
        </authorList>
    </citation>
    <scope>NUCLEOTIDE SEQUENCE [LARGE SCALE GENOMIC DNA]</scope>
    <source>
        <strain evidence="3 4">LP_13_YM</strain>
    </source>
</reference>
<organism evidence="3 4">
    <name type="scientific">Luteibacter rhizovicinus</name>
    <dbReference type="NCBI Taxonomy" id="242606"/>
    <lineage>
        <taxon>Bacteria</taxon>
        <taxon>Pseudomonadati</taxon>
        <taxon>Pseudomonadota</taxon>
        <taxon>Gammaproteobacteria</taxon>
        <taxon>Lysobacterales</taxon>
        <taxon>Rhodanobacteraceae</taxon>
        <taxon>Luteibacter</taxon>
    </lineage>
</organism>
<evidence type="ECO:0000313" key="3">
    <source>
        <dbReference type="EMBL" id="TCV97048.1"/>
    </source>
</evidence>
<feature type="transmembrane region" description="Helical" evidence="1">
    <location>
        <begin position="101"/>
        <end position="119"/>
    </location>
</feature>
<protein>
    <submittedName>
        <fullName evidence="3">S-adenosylmethionine uptake transporter</fullName>
    </submittedName>
</protein>
<dbReference type="InterPro" id="IPR000620">
    <property type="entry name" value="EamA_dom"/>
</dbReference>